<dbReference type="Pfam" id="PF00493">
    <property type="entry name" value="MCM"/>
    <property type="match status" value="1"/>
</dbReference>
<evidence type="ECO:0000256" key="4">
    <source>
        <dbReference type="ARBA" id="ARBA00022741"/>
    </source>
</evidence>
<comment type="catalytic activity">
    <reaction evidence="11 14">
        <text>ATP + H2O = ADP + phosphate + H(+)</text>
        <dbReference type="Rhea" id="RHEA:13065"/>
        <dbReference type="ChEBI" id="CHEBI:15377"/>
        <dbReference type="ChEBI" id="CHEBI:15378"/>
        <dbReference type="ChEBI" id="CHEBI:30616"/>
        <dbReference type="ChEBI" id="CHEBI:43474"/>
        <dbReference type="ChEBI" id="CHEBI:456216"/>
        <dbReference type="EC" id="3.6.4.12"/>
    </reaction>
</comment>
<comment type="function">
    <text evidence="14">Acts as component of the MCM2-7 complex (MCM complex) which is the replicative helicase essential for 'once per cell cycle' DNA replication initiation and elongation in eukaryotic cells. The active ATPase sites in the MCM2-7 ring are formed through the interaction surfaces of two neighboring subunits such that a critical structure of a conserved arginine finger motif is provided in trans relative to the ATP-binding site of the Walker A box of the adjacent subunit. The six ATPase active sites, however, are likely to contribute differentially to the complex helicase activity.</text>
</comment>
<dbReference type="InterPro" id="IPR031327">
    <property type="entry name" value="MCM"/>
</dbReference>
<dbReference type="FunCoup" id="A0A2K3DXM2">
    <property type="interactions" value="1557"/>
</dbReference>
<dbReference type="SMART" id="SM00350">
    <property type="entry name" value="MCM"/>
    <property type="match status" value="1"/>
</dbReference>
<evidence type="ECO:0000256" key="14">
    <source>
        <dbReference type="RuleBase" id="RU368064"/>
    </source>
</evidence>
<dbReference type="PRINTS" id="PR01662">
    <property type="entry name" value="MCMPROTEIN6"/>
</dbReference>
<dbReference type="Proteomes" id="UP000006906">
    <property type="component" value="Chromosome 3"/>
</dbReference>
<dbReference type="InParanoid" id="A0A2K3DXM2"/>
<comment type="subunit">
    <text evidence="14">Component of the MCM2-7 complex.</text>
</comment>
<comment type="subcellular location">
    <subcellularLocation>
        <location evidence="1 14">Nucleus</location>
    </subcellularLocation>
</comment>
<feature type="compositionally biased region" description="Basic and acidic residues" evidence="15">
    <location>
        <begin position="688"/>
        <end position="702"/>
    </location>
</feature>
<feature type="compositionally biased region" description="Basic and acidic residues" evidence="15">
    <location>
        <begin position="719"/>
        <end position="740"/>
    </location>
</feature>
<feature type="compositionally biased region" description="Low complexity" evidence="15">
    <location>
        <begin position="741"/>
        <end position="754"/>
    </location>
</feature>
<dbReference type="RefSeq" id="XP_042926133.1">
    <property type="nucleotide sequence ID" value="XM_043061004.1"/>
</dbReference>
<dbReference type="SUPFAM" id="SSF52540">
    <property type="entry name" value="P-loop containing nucleoside triphosphate hydrolases"/>
    <property type="match status" value="1"/>
</dbReference>
<keyword evidence="6 14" id="KW-0347">Helicase</keyword>
<dbReference type="Gene3D" id="3.40.50.300">
    <property type="entry name" value="P-loop containing nucleotide triphosphate hydrolases"/>
    <property type="match status" value="1"/>
</dbReference>
<dbReference type="GO" id="GO:1902969">
    <property type="term" value="P:mitotic DNA replication"/>
    <property type="evidence" value="ECO:0000318"/>
    <property type="project" value="GO_Central"/>
</dbReference>
<dbReference type="GO" id="GO:0005524">
    <property type="term" value="F:ATP binding"/>
    <property type="evidence" value="ECO:0007669"/>
    <property type="project" value="UniProtKB-UniRule"/>
</dbReference>
<dbReference type="PROSITE" id="PS00847">
    <property type="entry name" value="MCM_1"/>
    <property type="match status" value="1"/>
</dbReference>
<dbReference type="Gene3D" id="3.30.1640.10">
    <property type="entry name" value="mini-chromosome maintenance (MCM) complex, chain A, domain 1"/>
    <property type="match status" value="1"/>
</dbReference>
<feature type="domain" description="MCM C-terminal AAA(+) ATPase" evidence="16">
    <location>
        <begin position="350"/>
        <end position="556"/>
    </location>
</feature>
<protein>
    <recommendedName>
        <fullName evidence="14">DNA replication licensing factor MCM6</fullName>
        <ecNumber evidence="14">3.6.4.12</ecNumber>
    </recommendedName>
</protein>
<dbReference type="OMA" id="RHQQTDK"/>
<dbReference type="Pfam" id="PF14551">
    <property type="entry name" value="MCM_N"/>
    <property type="match status" value="1"/>
</dbReference>
<evidence type="ECO:0000256" key="10">
    <source>
        <dbReference type="ARBA" id="ARBA00023306"/>
    </source>
</evidence>
<dbReference type="GO" id="GO:0000347">
    <property type="term" value="C:THO complex"/>
    <property type="evidence" value="ECO:0007669"/>
    <property type="project" value="UniProtKB-ARBA"/>
</dbReference>
<keyword evidence="9" id="KW-0539">Nucleus</keyword>
<evidence type="ECO:0000256" key="13">
    <source>
        <dbReference type="RuleBase" id="RU004070"/>
    </source>
</evidence>
<reference evidence="17 18" key="1">
    <citation type="journal article" date="2007" name="Science">
        <title>The Chlamydomonas genome reveals the evolution of key animal and plant functions.</title>
        <authorList>
            <person name="Merchant S.S."/>
            <person name="Prochnik S.E."/>
            <person name="Vallon O."/>
            <person name="Harris E.H."/>
            <person name="Karpowicz S.J."/>
            <person name="Witman G.B."/>
            <person name="Terry A."/>
            <person name="Salamov A."/>
            <person name="Fritz-Laylin L.K."/>
            <person name="Marechal-Drouard L."/>
            <person name="Marshall W.F."/>
            <person name="Qu L.H."/>
            <person name="Nelson D.R."/>
            <person name="Sanderfoot A.A."/>
            <person name="Spalding M.H."/>
            <person name="Kapitonov V.V."/>
            <person name="Ren Q."/>
            <person name="Ferris P."/>
            <person name="Lindquist E."/>
            <person name="Shapiro H."/>
            <person name="Lucas S.M."/>
            <person name="Grimwood J."/>
            <person name="Schmutz J."/>
            <person name="Cardol P."/>
            <person name="Cerutti H."/>
            <person name="Chanfreau G."/>
            <person name="Chen C.L."/>
            <person name="Cognat V."/>
            <person name="Croft M.T."/>
            <person name="Dent R."/>
            <person name="Dutcher S."/>
            <person name="Fernandez E."/>
            <person name="Fukuzawa H."/>
            <person name="Gonzalez-Ballester D."/>
            <person name="Gonzalez-Halphen D."/>
            <person name="Hallmann A."/>
            <person name="Hanikenne M."/>
            <person name="Hippler M."/>
            <person name="Inwood W."/>
            <person name="Jabbari K."/>
            <person name="Kalanon M."/>
            <person name="Kuras R."/>
            <person name="Lefebvre P.A."/>
            <person name="Lemaire S.D."/>
            <person name="Lobanov A.V."/>
            <person name="Lohr M."/>
            <person name="Manuell A."/>
            <person name="Meier I."/>
            <person name="Mets L."/>
            <person name="Mittag M."/>
            <person name="Mittelmeier T."/>
            <person name="Moroney J.V."/>
            <person name="Moseley J."/>
            <person name="Napoli C."/>
            <person name="Nedelcu A.M."/>
            <person name="Niyogi K."/>
            <person name="Novoselov S.V."/>
            <person name="Paulsen I.T."/>
            <person name="Pazour G."/>
            <person name="Purton S."/>
            <person name="Ral J.P."/>
            <person name="Riano-Pachon D.M."/>
            <person name="Riekhof W."/>
            <person name="Rymarquis L."/>
            <person name="Schroda M."/>
            <person name="Stern D."/>
            <person name="Umen J."/>
            <person name="Willows R."/>
            <person name="Wilson N."/>
            <person name="Zimmer S.L."/>
            <person name="Allmer J."/>
            <person name="Balk J."/>
            <person name="Bisova K."/>
            <person name="Chen C.J."/>
            <person name="Elias M."/>
            <person name="Gendler K."/>
            <person name="Hauser C."/>
            <person name="Lamb M.R."/>
            <person name="Ledford H."/>
            <person name="Long J.C."/>
            <person name="Minagawa J."/>
            <person name="Page M.D."/>
            <person name="Pan J."/>
            <person name="Pootakham W."/>
            <person name="Roje S."/>
            <person name="Rose A."/>
            <person name="Stahlberg E."/>
            <person name="Terauchi A.M."/>
            <person name="Yang P."/>
            <person name="Ball S."/>
            <person name="Bowler C."/>
            <person name="Dieckmann C.L."/>
            <person name="Gladyshev V.N."/>
            <person name="Green P."/>
            <person name="Jorgensen R."/>
            <person name="Mayfield S."/>
            <person name="Mueller-Roeber B."/>
            <person name="Rajamani S."/>
            <person name="Sayre R.T."/>
            <person name="Brokstein P."/>
            <person name="Dubchak I."/>
            <person name="Goodstein D."/>
            <person name="Hornick L."/>
            <person name="Huang Y.W."/>
            <person name="Jhaveri J."/>
            <person name="Luo Y."/>
            <person name="Martinez D."/>
            <person name="Ngau W.C."/>
            <person name="Otillar B."/>
            <person name="Poliakov A."/>
            <person name="Porter A."/>
            <person name="Szajkowski L."/>
            <person name="Werner G."/>
            <person name="Zhou K."/>
            <person name="Grigoriev I.V."/>
            <person name="Rokhsar D.S."/>
            <person name="Grossman A.R."/>
        </authorList>
    </citation>
    <scope>NUCLEOTIDE SEQUENCE [LARGE SCALE GENOMIC DNA]</scope>
    <source>
        <strain evidence="18">CC-503</strain>
    </source>
</reference>
<dbReference type="PRINTS" id="PR01657">
    <property type="entry name" value="MCMFAMILY"/>
</dbReference>
<evidence type="ECO:0000256" key="12">
    <source>
        <dbReference type="ARBA" id="ARBA00053280"/>
    </source>
</evidence>
<evidence type="ECO:0000256" key="5">
    <source>
        <dbReference type="ARBA" id="ARBA00022801"/>
    </source>
</evidence>
<dbReference type="FunFam" id="3.40.50.300:FF:000115">
    <property type="entry name" value="DNA helicase"/>
    <property type="match status" value="1"/>
</dbReference>
<dbReference type="EMBL" id="CM008964">
    <property type="protein sequence ID" value="PNW85268.1"/>
    <property type="molecule type" value="Genomic_DNA"/>
</dbReference>
<accession>A0A2K3DXM2</accession>
<dbReference type="PaxDb" id="3055-EDP05937"/>
<dbReference type="GO" id="GO:0003697">
    <property type="term" value="F:single-stranded DNA binding"/>
    <property type="evidence" value="ECO:0000318"/>
    <property type="project" value="GO_Central"/>
</dbReference>
<dbReference type="CDD" id="cd17757">
    <property type="entry name" value="MCM6"/>
    <property type="match status" value="1"/>
</dbReference>
<dbReference type="PANTHER" id="PTHR11630">
    <property type="entry name" value="DNA REPLICATION LICENSING FACTOR MCM FAMILY MEMBER"/>
    <property type="match status" value="1"/>
</dbReference>
<sequence length="895" mass="98923">MSQTAPQQEVFEEEQVAVEWTPEQVEQQFLTFLDTYKEPDAYDDEPYYIKTLRSVKAEDKCTVYVNILHLNEFDQALCAHVIAQYSRIEPSLRRALNTFIKQNEPGLVEGADAREYYVAFVSSWPQRMRDLRTSKLGQLTAFAGTVTRTSEVRPELLYGAFKCMECNTIVRGVPQQFKYSPPIMCSNPSCGNKSHWSLVREQSVFCDWQRLKVQEAVEEVPAGSLPRTMDVIMRHEAVETAKAGDKMVFTGQLVVVPDVGSLAAPGEKVHLKESSRGRDGGDGVSGMGKGAGGRELTYRVMFLACAAQPADVTKGMVNIRPDVDETTEGIIAEYHDGGQSILSMTRDPNIYQQLTKSICPSVFGHDSIKQAVLLMLFGGVHKKTAEGINLRGDINVAIVGDPSCAKSQILKYVSNFLPRAVYTSGKASSAAGLTASVVKEPENNEFAIEAGALMLADNGICCIDEFDKMDVKDQVAIHEAMEQQTISIAKAGIQATLNARASILAAANPMGGRYDKSKPLKYNVALPPAILSRFDLLHVMVDETTEATDARIATHIVNVHRYQQSAFDVPYDTESLQHYIRYARAIKPEVTPEARAELVRSYKELRADDAAPGTQSSYRITVRQLEALVRLSEAMARVYCDPLIKPSYVREAKRLLRASILKIEQSDTLLDDDLGVPPTDLPAGVARQPEDAPEARIERGEDVNADENDENAPPGANVGEKRGAGAPMEDRQAKRLRADPEAAAAAPAAGGAPPAKEPIRVSAQKFNYVKNMLAKKMMEVRDAYLRQLPAVRPDGDSADEAATAQLPESGIRQEELMQWYMDEESLKGKLPTTAAALEEVDVVRKIIAHLLKKGDTLAVLSRPKRKEGEEQKPWEERYQNERVLHLHETYAPELD</sequence>
<dbReference type="ExpressionAtlas" id="A0A2K3DXM2">
    <property type="expression patterns" value="baseline and differential"/>
</dbReference>
<evidence type="ECO:0000313" key="18">
    <source>
        <dbReference type="Proteomes" id="UP000006906"/>
    </source>
</evidence>
<dbReference type="GO" id="GO:0005634">
    <property type="term" value="C:nucleus"/>
    <property type="evidence" value="ECO:0000318"/>
    <property type="project" value="GO_Central"/>
</dbReference>
<keyword evidence="4 13" id="KW-0547">Nucleotide-binding</keyword>
<dbReference type="GeneID" id="5728812"/>
<keyword evidence="10 14" id="KW-0131">Cell cycle</keyword>
<comment type="similarity">
    <text evidence="2 13">Belongs to the MCM family.</text>
</comment>
<dbReference type="EC" id="3.6.4.12" evidence="14"/>
<dbReference type="Pfam" id="PF17855">
    <property type="entry name" value="MCM_lid"/>
    <property type="match status" value="1"/>
</dbReference>
<evidence type="ECO:0000256" key="9">
    <source>
        <dbReference type="ARBA" id="ARBA00023242"/>
    </source>
</evidence>
<dbReference type="Gene3D" id="1.20.58.870">
    <property type="match status" value="1"/>
</dbReference>
<dbReference type="SUPFAM" id="SSF50249">
    <property type="entry name" value="Nucleic acid-binding proteins"/>
    <property type="match status" value="1"/>
</dbReference>
<dbReference type="GO" id="GO:0042555">
    <property type="term" value="C:MCM complex"/>
    <property type="evidence" value="ECO:0000318"/>
    <property type="project" value="GO_Central"/>
</dbReference>
<dbReference type="InterPro" id="IPR033762">
    <property type="entry name" value="MCM_OB"/>
</dbReference>
<dbReference type="PROSITE" id="PS50051">
    <property type="entry name" value="MCM_2"/>
    <property type="match status" value="1"/>
</dbReference>
<dbReference type="STRING" id="3055.A0A2K3DXM2"/>
<dbReference type="PANTHER" id="PTHR11630:SF43">
    <property type="entry name" value="DNA REPLICATION LICENSING FACTOR MCM6"/>
    <property type="match status" value="1"/>
</dbReference>
<dbReference type="Gene3D" id="2.20.28.10">
    <property type="match status" value="1"/>
</dbReference>
<dbReference type="GO" id="GO:0006270">
    <property type="term" value="P:DNA replication initiation"/>
    <property type="evidence" value="ECO:0007669"/>
    <property type="project" value="UniProtKB-UniRule"/>
</dbReference>
<dbReference type="GO" id="GO:0016887">
    <property type="term" value="F:ATP hydrolysis activity"/>
    <property type="evidence" value="ECO:0007669"/>
    <property type="project" value="RHEA"/>
</dbReference>
<keyword evidence="7 13" id="KW-0067">ATP-binding</keyword>
<comment type="function">
    <text evidence="12">Probable component of the MCM2-7 complex (MCM complex) that may function as a DNA helicase and which is essential to undergo a single round of replication initiation and elongation per cell cycle in eukaryotic cells.</text>
</comment>
<dbReference type="InterPro" id="IPR041024">
    <property type="entry name" value="Mcm6_C"/>
</dbReference>
<dbReference type="InterPro" id="IPR001208">
    <property type="entry name" value="MCM_dom"/>
</dbReference>
<proteinExistence type="inferred from homology"/>
<dbReference type="Gramene" id="PNW85268">
    <property type="protein sequence ID" value="PNW85268"/>
    <property type="gene ID" value="CHLRE_03g178650v5"/>
</dbReference>
<dbReference type="InterPro" id="IPR027417">
    <property type="entry name" value="P-loop_NTPase"/>
</dbReference>
<dbReference type="InterPro" id="IPR012340">
    <property type="entry name" value="NA-bd_OB-fold"/>
</dbReference>
<keyword evidence="3 14" id="KW-0235">DNA replication</keyword>
<evidence type="ECO:0000256" key="2">
    <source>
        <dbReference type="ARBA" id="ARBA00008010"/>
    </source>
</evidence>
<dbReference type="Pfam" id="PF18263">
    <property type="entry name" value="WHD_MCM6"/>
    <property type="match status" value="1"/>
</dbReference>
<evidence type="ECO:0000259" key="16">
    <source>
        <dbReference type="PROSITE" id="PS50051"/>
    </source>
</evidence>
<dbReference type="InterPro" id="IPR041562">
    <property type="entry name" value="MCM_lid"/>
</dbReference>
<evidence type="ECO:0000313" key="17">
    <source>
        <dbReference type="EMBL" id="PNW85268.1"/>
    </source>
</evidence>
<dbReference type="Gene3D" id="2.40.50.140">
    <property type="entry name" value="Nucleic acid-binding proteins"/>
    <property type="match status" value="1"/>
</dbReference>
<dbReference type="InterPro" id="IPR018525">
    <property type="entry name" value="MCM_CS"/>
</dbReference>
<evidence type="ECO:0000256" key="11">
    <source>
        <dbReference type="ARBA" id="ARBA00047995"/>
    </source>
</evidence>
<dbReference type="AlphaFoldDB" id="A0A2K3DXM2"/>
<dbReference type="FunFam" id="2.20.28.10:FF:000003">
    <property type="entry name" value="DNA helicase"/>
    <property type="match status" value="1"/>
</dbReference>
<dbReference type="Pfam" id="PF17207">
    <property type="entry name" value="MCM_OB"/>
    <property type="match status" value="1"/>
</dbReference>
<evidence type="ECO:0000256" key="8">
    <source>
        <dbReference type="ARBA" id="ARBA00023125"/>
    </source>
</evidence>
<dbReference type="GO" id="GO:0003678">
    <property type="term" value="F:DNA helicase activity"/>
    <property type="evidence" value="ECO:0007669"/>
    <property type="project" value="UniProtKB-EC"/>
</dbReference>
<name>A0A2K3DXM2_CHLRE</name>
<dbReference type="OrthoDB" id="1744952at2759"/>
<gene>
    <name evidence="17" type="ORF">CHLRE_03g178650v5</name>
</gene>
<dbReference type="GO" id="GO:0000727">
    <property type="term" value="P:double-strand break repair via break-induced replication"/>
    <property type="evidence" value="ECO:0000318"/>
    <property type="project" value="GO_Central"/>
</dbReference>
<dbReference type="KEGG" id="cre:CHLRE_03g178650v5"/>
<evidence type="ECO:0000256" key="1">
    <source>
        <dbReference type="ARBA" id="ARBA00004123"/>
    </source>
</evidence>
<evidence type="ECO:0000256" key="6">
    <source>
        <dbReference type="ARBA" id="ARBA00022806"/>
    </source>
</evidence>
<evidence type="ECO:0000256" key="15">
    <source>
        <dbReference type="SAM" id="MobiDB-lite"/>
    </source>
</evidence>
<keyword evidence="5 14" id="KW-0378">Hydrolase</keyword>
<keyword evidence="18" id="KW-1185">Reference proteome</keyword>
<dbReference type="InterPro" id="IPR027925">
    <property type="entry name" value="MCM_N"/>
</dbReference>
<dbReference type="InterPro" id="IPR008049">
    <property type="entry name" value="MCM6"/>
</dbReference>
<evidence type="ECO:0000256" key="7">
    <source>
        <dbReference type="ARBA" id="ARBA00022840"/>
    </source>
</evidence>
<keyword evidence="8 13" id="KW-0238">DNA-binding</keyword>
<feature type="region of interest" description="Disordered" evidence="15">
    <location>
        <begin position="671"/>
        <end position="756"/>
    </location>
</feature>
<evidence type="ECO:0000256" key="3">
    <source>
        <dbReference type="ARBA" id="ARBA00022705"/>
    </source>
</evidence>
<organism evidence="17 18">
    <name type="scientific">Chlamydomonas reinhardtii</name>
    <name type="common">Chlamydomonas smithii</name>
    <dbReference type="NCBI Taxonomy" id="3055"/>
    <lineage>
        <taxon>Eukaryota</taxon>
        <taxon>Viridiplantae</taxon>
        <taxon>Chlorophyta</taxon>
        <taxon>core chlorophytes</taxon>
        <taxon>Chlorophyceae</taxon>
        <taxon>CS clade</taxon>
        <taxon>Chlamydomonadales</taxon>
        <taxon>Chlamydomonadaceae</taxon>
        <taxon>Chlamydomonas</taxon>
    </lineage>
</organism>